<feature type="compositionally biased region" description="Polar residues" evidence="1">
    <location>
        <begin position="1"/>
        <end position="11"/>
    </location>
</feature>
<dbReference type="EMBL" id="MU004190">
    <property type="protein sequence ID" value="KAF2494912.1"/>
    <property type="molecule type" value="Genomic_DNA"/>
</dbReference>
<gene>
    <name evidence="2" type="ORF">BU16DRAFT_562541</name>
</gene>
<proteinExistence type="predicted"/>
<evidence type="ECO:0000313" key="2">
    <source>
        <dbReference type="EMBL" id="KAF2494912.1"/>
    </source>
</evidence>
<organism evidence="2 3">
    <name type="scientific">Lophium mytilinum</name>
    <dbReference type="NCBI Taxonomy" id="390894"/>
    <lineage>
        <taxon>Eukaryota</taxon>
        <taxon>Fungi</taxon>
        <taxon>Dikarya</taxon>
        <taxon>Ascomycota</taxon>
        <taxon>Pezizomycotina</taxon>
        <taxon>Dothideomycetes</taxon>
        <taxon>Pleosporomycetidae</taxon>
        <taxon>Mytilinidiales</taxon>
        <taxon>Mytilinidiaceae</taxon>
        <taxon>Lophium</taxon>
    </lineage>
</organism>
<evidence type="ECO:0000313" key="3">
    <source>
        <dbReference type="Proteomes" id="UP000799750"/>
    </source>
</evidence>
<reference evidence="2" key="1">
    <citation type="journal article" date="2020" name="Stud. Mycol.">
        <title>101 Dothideomycetes genomes: a test case for predicting lifestyles and emergence of pathogens.</title>
        <authorList>
            <person name="Haridas S."/>
            <person name="Albert R."/>
            <person name="Binder M."/>
            <person name="Bloem J."/>
            <person name="Labutti K."/>
            <person name="Salamov A."/>
            <person name="Andreopoulos B."/>
            <person name="Baker S."/>
            <person name="Barry K."/>
            <person name="Bills G."/>
            <person name="Bluhm B."/>
            <person name="Cannon C."/>
            <person name="Castanera R."/>
            <person name="Culley D."/>
            <person name="Daum C."/>
            <person name="Ezra D."/>
            <person name="Gonzalez J."/>
            <person name="Henrissat B."/>
            <person name="Kuo A."/>
            <person name="Liang C."/>
            <person name="Lipzen A."/>
            <person name="Lutzoni F."/>
            <person name="Magnuson J."/>
            <person name="Mondo S."/>
            <person name="Nolan M."/>
            <person name="Ohm R."/>
            <person name="Pangilinan J."/>
            <person name="Park H.-J."/>
            <person name="Ramirez L."/>
            <person name="Alfaro M."/>
            <person name="Sun H."/>
            <person name="Tritt A."/>
            <person name="Yoshinaga Y."/>
            <person name="Zwiers L.-H."/>
            <person name="Turgeon B."/>
            <person name="Goodwin S."/>
            <person name="Spatafora J."/>
            <person name="Crous P."/>
            <person name="Grigoriev I."/>
        </authorList>
    </citation>
    <scope>NUCLEOTIDE SEQUENCE</scope>
    <source>
        <strain evidence="2">CBS 269.34</strain>
    </source>
</reference>
<feature type="compositionally biased region" description="Basic and acidic residues" evidence="1">
    <location>
        <begin position="206"/>
        <end position="216"/>
    </location>
</feature>
<feature type="compositionally biased region" description="Basic residues" evidence="1">
    <location>
        <begin position="219"/>
        <end position="235"/>
    </location>
</feature>
<feature type="compositionally biased region" description="Basic residues" evidence="1">
    <location>
        <begin position="194"/>
        <end position="205"/>
    </location>
</feature>
<sequence length="270" mass="29278">MNFSDNPTTNHVPPPGSTSSTPNLPPSPHDDDTPTTTMNEPPPTGQLPLPEFSLPFRPHRPGSPPPATAQASQLFSLLIHPNAALRNPAYIDVSTRNEATLLAPTLAPAAADNNSKNATQWVQYGGMWHQAGSFAVVVYVADPNVVTPVEEDGVLDAVVGITERGAVAQAINLQQQSRNIAAKETEKNLEQPKKLSKREKRAQKRRQAEAGGKDIGMKQPRKRGSRRDGRAKKRQQSGAEGRDLEMMSHAGNVYLSEPSGKMLKKYEVVS</sequence>
<keyword evidence="3" id="KW-1185">Reference proteome</keyword>
<protein>
    <submittedName>
        <fullName evidence="2">Uncharacterized protein</fullName>
    </submittedName>
</protein>
<feature type="region of interest" description="Disordered" evidence="1">
    <location>
        <begin position="1"/>
        <end position="69"/>
    </location>
</feature>
<evidence type="ECO:0000256" key="1">
    <source>
        <dbReference type="SAM" id="MobiDB-lite"/>
    </source>
</evidence>
<dbReference type="Proteomes" id="UP000799750">
    <property type="component" value="Unassembled WGS sequence"/>
</dbReference>
<name>A0A6A6QRZ8_9PEZI</name>
<dbReference type="AlphaFoldDB" id="A0A6A6QRZ8"/>
<accession>A0A6A6QRZ8</accession>
<feature type="region of interest" description="Disordered" evidence="1">
    <location>
        <begin position="182"/>
        <end position="261"/>
    </location>
</feature>
<feature type="compositionally biased region" description="Basic and acidic residues" evidence="1">
    <location>
        <begin position="182"/>
        <end position="193"/>
    </location>
</feature>